<evidence type="ECO:0000313" key="1">
    <source>
        <dbReference type="EMBL" id="MFD2573776.1"/>
    </source>
</evidence>
<organism evidence="1 2">
    <name type="scientific">Spirosoma soli</name>
    <dbReference type="NCBI Taxonomy" id="1770529"/>
    <lineage>
        <taxon>Bacteria</taxon>
        <taxon>Pseudomonadati</taxon>
        <taxon>Bacteroidota</taxon>
        <taxon>Cytophagia</taxon>
        <taxon>Cytophagales</taxon>
        <taxon>Cytophagaceae</taxon>
        <taxon>Spirosoma</taxon>
    </lineage>
</organism>
<dbReference type="EMBL" id="JBHULN010000021">
    <property type="protein sequence ID" value="MFD2573776.1"/>
    <property type="molecule type" value="Genomic_DNA"/>
</dbReference>
<proteinExistence type="predicted"/>
<dbReference type="InterPro" id="IPR019292">
    <property type="entry name" value="McrC"/>
</dbReference>
<protein>
    <submittedName>
        <fullName evidence="1">McrC family protein</fullName>
    </submittedName>
</protein>
<dbReference type="PANTHER" id="PTHR38733">
    <property type="entry name" value="PROTEIN MCRC"/>
    <property type="match status" value="1"/>
</dbReference>
<dbReference type="PANTHER" id="PTHR38733:SF1">
    <property type="entry name" value="TYPE IV METHYL-DIRECTED RESTRICTION ENZYME ECOKMCRBC"/>
    <property type="match status" value="1"/>
</dbReference>
<dbReference type="Pfam" id="PF10117">
    <property type="entry name" value="McrBC"/>
    <property type="match status" value="1"/>
</dbReference>
<keyword evidence="2" id="KW-1185">Reference proteome</keyword>
<dbReference type="Proteomes" id="UP001597469">
    <property type="component" value="Unassembled WGS sequence"/>
</dbReference>
<name>A0ABW5MBE1_9BACT</name>
<evidence type="ECO:0000313" key="2">
    <source>
        <dbReference type="Proteomes" id="UP001597469"/>
    </source>
</evidence>
<comment type="caution">
    <text evidence="1">The sequence shown here is derived from an EMBL/GenBank/DDBJ whole genome shotgun (WGS) entry which is preliminary data.</text>
</comment>
<sequence>MEQPFNLVENQTRTADFVARISLSDLDQYLDEVWQSRVQFDYSFYRDVSTKQPFLTFGQDLKTGKSTVKAGKYVGFIQYEGVTIQILPKLFQPEQAQLAFKHLIWWLSYCQRVRFPFSNLLGDVELVEEFPEALISYFAQTTSRLVGSLPYSQYEERTETLPFLRGRLNVQQYLNTSISQGNWHHLICDYEPFLYNNRLNQIIKYVARKLNSLCRTTETHRFLEKLIFTLDEVDDLPATVQDCDSLHLNRFYQEYEDCLAMCRFFLSDSYLTQPDIDQQQFCFLVPMDYVYEGFITGVCQSHLGSQFQKITPQATEWLTEEEIFKIRNDILLTYPDRSKIIVDTKYKIRNYLPSDKKTGVIQDDLYQMVSYALRQNTQEVLLLYPIAHDQQPALEQQFTVTSELMANKPIHIRAVDLTITGKTKQAILNQLLPQLTTALKLPADHEY</sequence>
<accession>A0ABW5MBE1</accession>
<reference evidence="2" key="1">
    <citation type="journal article" date="2019" name="Int. J. Syst. Evol. Microbiol.">
        <title>The Global Catalogue of Microorganisms (GCM) 10K type strain sequencing project: providing services to taxonomists for standard genome sequencing and annotation.</title>
        <authorList>
            <consortium name="The Broad Institute Genomics Platform"/>
            <consortium name="The Broad Institute Genome Sequencing Center for Infectious Disease"/>
            <person name="Wu L."/>
            <person name="Ma J."/>
        </authorList>
    </citation>
    <scope>NUCLEOTIDE SEQUENCE [LARGE SCALE GENOMIC DNA]</scope>
    <source>
        <strain evidence="2">KCTC 42805</strain>
    </source>
</reference>
<gene>
    <name evidence="1" type="ORF">ACFSUS_24275</name>
</gene>